<feature type="compositionally biased region" description="Polar residues" evidence="2">
    <location>
        <begin position="436"/>
        <end position="457"/>
    </location>
</feature>
<dbReference type="SMART" id="SM00141">
    <property type="entry name" value="PDGF"/>
    <property type="match status" value="1"/>
</dbReference>
<keyword evidence="3" id="KW-1133">Transmembrane helix</keyword>
<dbReference type="PROSITE" id="PS50278">
    <property type="entry name" value="PDGF_2"/>
    <property type="match status" value="1"/>
</dbReference>
<dbReference type="PANTHER" id="PTHR21719:SF1">
    <property type="entry name" value="FI06402P-RELATED"/>
    <property type="match status" value="1"/>
</dbReference>
<protein>
    <submittedName>
        <fullName evidence="5">Vascular endothelial growth factor 2</fullName>
    </submittedName>
</protein>
<accession>J7H702</accession>
<dbReference type="InterPro" id="IPR000072">
    <property type="entry name" value="PDGF/VEGF_dom"/>
</dbReference>
<reference evidence="5" key="1">
    <citation type="journal article" date="2013" name="Gene Expr. Patterns">
        <title>Expression pattern of vascular endothelial growth factor 2 during sea urchin development.</title>
        <authorList>
            <person name="Kipryushina Y.O."/>
            <person name="Yakovlev K.V."/>
            <person name="Kulakova M.A."/>
            <person name="Odintsova N.A."/>
        </authorList>
    </citation>
    <scope>NUCLEOTIDE SEQUENCE</scope>
    <source>
        <tissue evidence="5">Testis</tissue>
    </source>
</reference>
<dbReference type="Gene3D" id="2.10.90.10">
    <property type="entry name" value="Cystine-knot cytokines"/>
    <property type="match status" value="1"/>
</dbReference>
<feature type="domain" description="Platelet-derived growth factor (PDGF) family profile" evidence="4">
    <location>
        <begin position="121"/>
        <end position="218"/>
    </location>
</feature>
<evidence type="ECO:0000259" key="4">
    <source>
        <dbReference type="PROSITE" id="PS50278"/>
    </source>
</evidence>
<evidence type="ECO:0000256" key="1">
    <source>
        <dbReference type="RuleBase" id="RU003818"/>
    </source>
</evidence>
<name>J7H702_STRIE</name>
<dbReference type="EMBL" id="JX173728">
    <property type="protein sequence ID" value="AFP95339.1"/>
    <property type="molecule type" value="mRNA"/>
</dbReference>
<dbReference type="SUPFAM" id="SSF57501">
    <property type="entry name" value="Cystine-knot cytokines"/>
    <property type="match status" value="1"/>
</dbReference>
<keyword evidence="1" id="KW-0339">Growth factor</keyword>
<dbReference type="InterPro" id="IPR029034">
    <property type="entry name" value="Cystine-knot_cytokine"/>
</dbReference>
<evidence type="ECO:0000313" key="5">
    <source>
        <dbReference type="EMBL" id="AFP95339.1"/>
    </source>
</evidence>
<keyword evidence="3" id="KW-0472">Membrane</keyword>
<evidence type="ECO:0000256" key="2">
    <source>
        <dbReference type="SAM" id="MobiDB-lite"/>
    </source>
</evidence>
<feature type="region of interest" description="Disordered" evidence="2">
    <location>
        <begin position="432"/>
        <end position="493"/>
    </location>
</feature>
<feature type="transmembrane region" description="Helical" evidence="3">
    <location>
        <begin position="6"/>
        <end position="27"/>
    </location>
</feature>
<feature type="compositionally biased region" description="Low complexity" evidence="2">
    <location>
        <begin position="468"/>
        <end position="484"/>
    </location>
</feature>
<feature type="compositionally biased region" description="Acidic residues" evidence="2">
    <location>
        <begin position="370"/>
        <end position="380"/>
    </location>
</feature>
<organism evidence="5">
    <name type="scientific">Strongylocentrotus intermedius</name>
    <name type="common">Sea urchin</name>
    <dbReference type="NCBI Taxonomy" id="7667"/>
    <lineage>
        <taxon>Eukaryota</taxon>
        <taxon>Metazoa</taxon>
        <taxon>Echinodermata</taxon>
        <taxon>Eleutherozoa</taxon>
        <taxon>Echinozoa</taxon>
        <taxon>Echinoidea</taxon>
        <taxon>Euechinoidea</taxon>
        <taxon>Echinacea</taxon>
        <taxon>Camarodonta</taxon>
        <taxon>Echinidea</taxon>
        <taxon>Strongylocentrotidae</taxon>
        <taxon>Strongylocentrotus</taxon>
    </lineage>
</organism>
<comment type="similarity">
    <text evidence="1">Belongs to the PDGF/VEGF growth factor family.</text>
</comment>
<dbReference type="GO" id="GO:0008083">
    <property type="term" value="F:growth factor activity"/>
    <property type="evidence" value="ECO:0007669"/>
    <property type="project" value="UniProtKB-KW"/>
</dbReference>
<sequence length="528" mass="58899">MACYALTYSISILVILWYRMWFVGAVINSKRTLTRMEEELLQAYRMQVARKLTAVESSRDFLRIFVPNNEIEPRFTSMVNATVQKKKGRISHGITLDFDEEISDRAMAAWIKHGASVGCSEPQPRMLDMFEELGLSRGIGTYIYPSCTWVRRCGGSGCCTSDLQECASVPGTRTNVTKPFVMITETGIDDSHHVTMKDQFLNYTFYEDTACTCLNRPESELPCSHTTCPSNQGFSVAACGCKCLKDCPVPYMQDPETCQCDCSSGDKPCLKVMRGKRRLPTEECLRVGHGFEKPKCRRHWSFSTTHCRCEERAPPTVWARMYKVNNEVPVETLPETGDEPGEELINEYASGITPPLTTAEATTIITPLIPEEDEEEEVEEDTTRRDTSSSSSVDETLPQDPDPFDPLVMLPVAPEQRYTGGDEYQQVQHETRTKGIISSSNHTSAGEGTVSKDSSGRGSRLEEVVEGTTSTNHDTTETTTTTTTPRQDTYQHRRGRFLGRVGLEDDDDEVVAELGEFGSGSTAVDDDD</sequence>
<evidence type="ECO:0000256" key="3">
    <source>
        <dbReference type="SAM" id="Phobius"/>
    </source>
</evidence>
<feature type="region of interest" description="Disordered" evidence="2">
    <location>
        <begin position="367"/>
        <end position="408"/>
    </location>
</feature>
<proteinExistence type="evidence at transcript level"/>
<dbReference type="GO" id="GO:0016020">
    <property type="term" value="C:membrane"/>
    <property type="evidence" value="ECO:0007669"/>
    <property type="project" value="InterPro"/>
</dbReference>
<keyword evidence="3" id="KW-0812">Transmembrane</keyword>
<dbReference type="Pfam" id="PF00341">
    <property type="entry name" value="PDGF"/>
    <property type="match status" value="1"/>
</dbReference>
<dbReference type="AlphaFoldDB" id="J7H702"/>
<dbReference type="PANTHER" id="PTHR21719">
    <property type="entry name" value="FI06402P-RELATED"/>
    <property type="match status" value="1"/>
</dbReference>